<keyword evidence="2" id="KW-0812">Transmembrane</keyword>
<dbReference type="EMBL" id="PDBW01000001">
    <property type="protein sequence ID" value="PFH01283.1"/>
    <property type="molecule type" value="Genomic_DNA"/>
</dbReference>
<comment type="caution">
    <text evidence="3">The sequence shown here is derived from an EMBL/GenBank/DDBJ whole genome shotgun (WGS) entry which is preliminary data.</text>
</comment>
<evidence type="ECO:0000256" key="1">
    <source>
        <dbReference type="SAM" id="Coils"/>
    </source>
</evidence>
<name>A0AB36TBM1_ACETH</name>
<reference evidence="3 4" key="1">
    <citation type="submission" date="2017-09" db="EMBL/GenBank/DDBJ databases">
        <title>Evaluation of Pacific Biosciences Sequencing Technology to Finishing C. thermocellum Genome Sequences.</title>
        <authorList>
            <person name="Brown S."/>
        </authorList>
    </citation>
    <scope>NUCLEOTIDE SEQUENCE [LARGE SCALE GENOMIC DNA]</scope>
    <source>
        <strain evidence="3 4">AD2</strain>
    </source>
</reference>
<dbReference type="Proteomes" id="UP000223596">
    <property type="component" value="Unassembled WGS sequence"/>
</dbReference>
<dbReference type="InterPro" id="IPR019734">
    <property type="entry name" value="TPR_rpt"/>
</dbReference>
<keyword evidence="1" id="KW-0175">Coiled coil</keyword>
<dbReference type="AlphaFoldDB" id="A0AB36TBM1"/>
<gene>
    <name evidence="3" type="ORF">M972_1110</name>
</gene>
<evidence type="ECO:0000313" key="4">
    <source>
        <dbReference type="Proteomes" id="UP000223596"/>
    </source>
</evidence>
<dbReference type="Gene3D" id="1.25.40.10">
    <property type="entry name" value="Tetratricopeptide repeat domain"/>
    <property type="match status" value="1"/>
</dbReference>
<dbReference type="SMART" id="SM00028">
    <property type="entry name" value="TPR"/>
    <property type="match status" value="2"/>
</dbReference>
<keyword evidence="2" id="KW-0472">Membrane</keyword>
<organism evidence="3 4">
    <name type="scientific">Acetivibrio thermocellus AD2</name>
    <dbReference type="NCBI Taxonomy" id="1138384"/>
    <lineage>
        <taxon>Bacteria</taxon>
        <taxon>Bacillati</taxon>
        <taxon>Bacillota</taxon>
        <taxon>Clostridia</taxon>
        <taxon>Eubacteriales</taxon>
        <taxon>Oscillospiraceae</taxon>
        <taxon>Acetivibrio</taxon>
    </lineage>
</organism>
<dbReference type="RefSeq" id="WP_003513303.1">
    <property type="nucleotide sequence ID" value="NZ_CP013828.1"/>
</dbReference>
<protein>
    <submittedName>
        <fullName evidence="3">Tetratricopeptide repeat protein</fullName>
    </submittedName>
</protein>
<keyword evidence="2" id="KW-1133">Transmembrane helix</keyword>
<dbReference type="GeneID" id="35805090"/>
<feature type="transmembrane region" description="Helical" evidence="2">
    <location>
        <begin position="12"/>
        <end position="30"/>
    </location>
</feature>
<dbReference type="PROSITE" id="PS51257">
    <property type="entry name" value="PROKAR_LIPOPROTEIN"/>
    <property type="match status" value="1"/>
</dbReference>
<accession>A0AB36TBM1</accession>
<feature type="coiled-coil region" evidence="1">
    <location>
        <begin position="60"/>
        <end position="115"/>
    </location>
</feature>
<evidence type="ECO:0000256" key="2">
    <source>
        <dbReference type="SAM" id="Phobius"/>
    </source>
</evidence>
<dbReference type="Pfam" id="PF13174">
    <property type="entry name" value="TPR_6"/>
    <property type="match status" value="1"/>
</dbReference>
<dbReference type="SUPFAM" id="SSF48452">
    <property type="entry name" value="TPR-like"/>
    <property type="match status" value="1"/>
</dbReference>
<dbReference type="InterPro" id="IPR011990">
    <property type="entry name" value="TPR-like_helical_dom_sf"/>
</dbReference>
<sequence length="246" mass="29151">MYKNKNSKTLWVYAVVLFACAAIVLLWTGYSQIKINNYLQEYEDKLHDKENESSMFQYNLSSALAENEKLKKQINELKEKLEAVEKENELLKKEISDSENKKEKEKNLYENIMEAYIEYAKGNIKECALKLLEIDSKSITDNNLLEKYNDLVEKTYKKASELFYFEGYENYKNKKYSEAVKSLNLSLKLYDEDYYADDCYYFIAYSEYNIGNYDKAKEALNTIINNYPDSSYYKDAKDLLRIIENK</sequence>
<proteinExistence type="predicted"/>
<evidence type="ECO:0000313" key="3">
    <source>
        <dbReference type="EMBL" id="PFH01283.1"/>
    </source>
</evidence>